<dbReference type="AlphaFoldDB" id="A0A0B2VRN2"/>
<gene>
    <name evidence="1" type="ORF">Tcan_00619</name>
</gene>
<proteinExistence type="predicted"/>
<comment type="caution">
    <text evidence="1">The sequence shown here is derived from an EMBL/GenBank/DDBJ whole genome shotgun (WGS) entry which is preliminary data.</text>
</comment>
<dbReference type="EMBL" id="JPKZ01000640">
    <property type="protein sequence ID" value="KHN86201.1"/>
    <property type="molecule type" value="Genomic_DNA"/>
</dbReference>
<organism evidence="1 2">
    <name type="scientific">Toxocara canis</name>
    <name type="common">Canine roundworm</name>
    <dbReference type="NCBI Taxonomy" id="6265"/>
    <lineage>
        <taxon>Eukaryota</taxon>
        <taxon>Metazoa</taxon>
        <taxon>Ecdysozoa</taxon>
        <taxon>Nematoda</taxon>
        <taxon>Chromadorea</taxon>
        <taxon>Rhabditida</taxon>
        <taxon>Spirurina</taxon>
        <taxon>Ascaridomorpha</taxon>
        <taxon>Ascaridoidea</taxon>
        <taxon>Toxocaridae</taxon>
        <taxon>Toxocara</taxon>
    </lineage>
</organism>
<reference evidence="1 2" key="1">
    <citation type="submission" date="2014-11" db="EMBL/GenBank/DDBJ databases">
        <title>Genetic blueprint of the zoonotic pathogen Toxocara canis.</title>
        <authorList>
            <person name="Zhu X.-Q."/>
            <person name="Korhonen P.K."/>
            <person name="Cai H."/>
            <person name="Young N.D."/>
            <person name="Nejsum P."/>
            <person name="von Samson-Himmelstjerna G."/>
            <person name="Boag P.R."/>
            <person name="Tan P."/>
            <person name="Li Q."/>
            <person name="Min J."/>
            <person name="Yang Y."/>
            <person name="Wang X."/>
            <person name="Fang X."/>
            <person name="Hall R.S."/>
            <person name="Hofmann A."/>
            <person name="Sternberg P.W."/>
            <person name="Jex A.R."/>
            <person name="Gasser R.B."/>
        </authorList>
    </citation>
    <scope>NUCLEOTIDE SEQUENCE [LARGE SCALE GENOMIC DNA]</scope>
    <source>
        <strain evidence="1">PN_DK_2014</strain>
    </source>
</reference>
<feature type="non-terminal residue" evidence="1">
    <location>
        <position position="1"/>
    </location>
</feature>
<name>A0A0B2VRN2_TOXCA</name>
<sequence>PSTFIRSPTEQYQTTVNIFFNIYSTQTLCYIHYCVTMALQHQIVERHIEYWRECLPHSLIAALLLTWLPCIHKVSLTKRCVNEILVCLIVISSIQCVSTLVY</sequence>
<feature type="non-terminal residue" evidence="1">
    <location>
        <position position="102"/>
    </location>
</feature>
<dbReference type="Proteomes" id="UP000031036">
    <property type="component" value="Unassembled WGS sequence"/>
</dbReference>
<evidence type="ECO:0000313" key="2">
    <source>
        <dbReference type="Proteomes" id="UP000031036"/>
    </source>
</evidence>
<accession>A0A0B2VRN2</accession>
<evidence type="ECO:0000313" key="1">
    <source>
        <dbReference type="EMBL" id="KHN86201.1"/>
    </source>
</evidence>
<keyword evidence="2" id="KW-1185">Reference proteome</keyword>
<protein>
    <submittedName>
        <fullName evidence="1">Uncharacterized protein</fullName>
    </submittedName>
</protein>